<keyword evidence="2" id="KW-0479">Metal-binding</keyword>
<evidence type="ECO:0000256" key="2">
    <source>
        <dbReference type="ARBA" id="ARBA00022723"/>
    </source>
</evidence>
<comment type="caution">
    <text evidence="11">The sequence shown here is derived from an EMBL/GenBank/DDBJ whole genome shotgun (WGS) entry which is preliminary data.</text>
</comment>
<feature type="compositionally biased region" description="Low complexity" evidence="9">
    <location>
        <begin position="282"/>
        <end position="295"/>
    </location>
</feature>
<feature type="compositionally biased region" description="Pro residues" evidence="9">
    <location>
        <begin position="49"/>
        <end position="58"/>
    </location>
</feature>
<dbReference type="InterPro" id="IPR056436">
    <property type="entry name" value="Znf-C2H2_ZIC1-5/GLI1-3-like"/>
</dbReference>
<keyword evidence="5" id="KW-0862">Zinc</keyword>
<evidence type="ECO:0000256" key="6">
    <source>
        <dbReference type="ARBA" id="ARBA00023242"/>
    </source>
</evidence>
<feature type="region of interest" description="Disordered" evidence="9">
    <location>
        <begin position="383"/>
        <end position="478"/>
    </location>
</feature>
<gene>
    <name evidence="11" type="ORF">IAR55_003985</name>
</gene>
<dbReference type="SUPFAM" id="SSF57667">
    <property type="entry name" value="beta-beta-alpha zinc fingers"/>
    <property type="match status" value="2"/>
</dbReference>
<comment type="subcellular location">
    <subcellularLocation>
        <location evidence="1">Nucleus</location>
    </subcellularLocation>
</comment>
<proteinExistence type="predicted"/>
<keyword evidence="8" id="KW-0175">Coiled coil</keyword>
<feature type="compositionally biased region" description="Basic and acidic residues" evidence="9">
    <location>
        <begin position="241"/>
        <end position="254"/>
    </location>
</feature>
<evidence type="ECO:0000256" key="9">
    <source>
        <dbReference type="SAM" id="MobiDB-lite"/>
    </source>
</evidence>
<evidence type="ECO:0000313" key="11">
    <source>
        <dbReference type="EMBL" id="KAK8853281.1"/>
    </source>
</evidence>
<feature type="compositionally biased region" description="Low complexity" evidence="9">
    <location>
        <begin position="452"/>
        <end position="464"/>
    </location>
</feature>
<dbReference type="InterPro" id="IPR036236">
    <property type="entry name" value="Znf_C2H2_sf"/>
</dbReference>
<dbReference type="Pfam" id="PF23561">
    <property type="entry name" value="zf-C2H2_15"/>
    <property type="match status" value="1"/>
</dbReference>
<feature type="compositionally biased region" description="Basic and acidic residues" evidence="9">
    <location>
        <begin position="400"/>
        <end position="414"/>
    </location>
</feature>
<evidence type="ECO:0000256" key="4">
    <source>
        <dbReference type="ARBA" id="ARBA00022771"/>
    </source>
</evidence>
<keyword evidence="12" id="KW-1185">Reference proteome</keyword>
<feature type="compositionally biased region" description="Basic and acidic residues" evidence="9">
    <location>
        <begin position="113"/>
        <end position="125"/>
    </location>
</feature>
<evidence type="ECO:0000313" key="12">
    <source>
        <dbReference type="Proteomes" id="UP001388673"/>
    </source>
</evidence>
<dbReference type="PROSITE" id="PS00028">
    <property type="entry name" value="ZINC_FINGER_C2H2_1"/>
    <property type="match status" value="2"/>
</dbReference>
<evidence type="ECO:0000256" key="1">
    <source>
        <dbReference type="ARBA" id="ARBA00004123"/>
    </source>
</evidence>
<keyword evidence="3" id="KW-0677">Repeat</keyword>
<feature type="compositionally biased region" description="Pro residues" evidence="9">
    <location>
        <begin position="1"/>
        <end position="16"/>
    </location>
</feature>
<dbReference type="PANTHER" id="PTHR45718">
    <property type="entry name" value="TRANSCRIPTIONAL ACTIVATOR CUBITUS INTERRUPTUS"/>
    <property type="match status" value="1"/>
</dbReference>
<dbReference type="GO" id="GO:0005634">
    <property type="term" value="C:nucleus"/>
    <property type="evidence" value="ECO:0007669"/>
    <property type="project" value="UniProtKB-SubCell"/>
</dbReference>
<accession>A0AAW0YQQ2</accession>
<dbReference type="KEGG" id="kne:92181243"/>
<dbReference type="PROSITE" id="PS50157">
    <property type="entry name" value="ZINC_FINGER_C2H2_2"/>
    <property type="match status" value="2"/>
</dbReference>
<dbReference type="GO" id="GO:0000978">
    <property type="term" value="F:RNA polymerase II cis-regulatory region sequence-specific DNA binding"/>
    <property type="evidence" value="ECO:0007669"/>
    <property type="project" value="TreeGrafter"/>
</dbReference>
<dbReference type="InterPro" id="IPR013087">
    <property type="entry name" value="Znf_C2H2_type"/>
</dbReference>
<keyword evidence="6" id="KW-0539">Nucleus</keyword>
<evidence type="ECO:0000256" key="5">
    <source>
        <dbReference type="ARBA" id="ARBA00022833"/>
    </source>
</evidence>
<feature type="compositionally biased region" description="Basic and acidic residues" evidence="9">
    <location>
        <begin position="64"/>
        <end position="77"/>
    </location>
</feature>
<feature type="coiled-coil region" evidence="8">
    <location>
        <begin position="502"/>
        <end position="538"/>
    </location>
</feature>
<reference evidence="11 12" key="1">
    <citation type="journal article" date="2024" name="bioRxiv">
        <title>Comparative genomics of Cryptococcus and Kwoniella reveals pathogenesis evolution and contrasting karyotype dynamics via intercentromeric recombination or chromosome fusion.</title>
        <authorList>
            <person name="Coelho M.A."/>
            <person name="David-Palma M."/>
            <person name="Shea T."/>
            <person name="Bowers K."/>
            <person name="McGinley-Smith S."/>
            <person name="Mohammad A.W."/>
            <person name="Gnirke A."/>
            <person name="Yurkov A.M."/>
            <person name="Nowrousian M."/>
            <person name="Sun S."/>
            <person name="Cuomo C.A."/>
            <person name="Heitman J."/>
        </authorList>
    </citation>
    <scope>NUCLEOTIDE SEQUENCE [LARGE SCALE GENOMIC DNA]</scope>
    <source>
        <strain evidence="11 12">CBS 13917</strain>
    </source>
</reference>
<dbReference type="Proteomes" id="UP001388673">
    <property type="component" value="Unassembled WGS sequence"/>
</dbReference>
<evidence type="ECO:0000259" key="10">
    <source>
        <dbReference type="PROSITE" id="PS50157"/>
    </source>
</evidence>
<dbReference type="GO" id="GO:0000981">
    <property type="term" value="F:DNA-binding transcription factor activity, RNA polymerase II-specific"/>
    <property type="evidence" value="ECO:0007669"/>
    <property type="project" value="TreeGrafter"/>
</dbReference>
<name>A0AAW0YQQ2_9TREE</name>
<feature type="compositionally biased region" description="Gly residues" evidence="9">
    <location>
        <begin position="126"/>
        <end position="138"/>
    </location>
</feature>
<feature type="domain" description="C2H2-type" evidence="10">
    <location>
        <begin position="224"/>
        <end position="254"/>
    </location>
</feature>
<evidence type="ECO:0000256" key="7">
    <source>
        <dbReference type="PROSITE-ProRule" id="PRU00042"/>
    </source>
</evidence>
<feature type="compositionally biased region" description="Low complexity" evidence="9">
    <location>
        <begin position="261"/>
        <end position="275"/>
    </location>
</feature>
<dbReference type="EMBL" id="JBCAWK010000007">
    <property type="protein sequence ID" value="KAK8853281.1"/>
    <property type="molecule type" value="Genomic_DNA"/>
</dbReference>
<feature type="region of interest" description="Disordered" evidence="9">
    <location>
        <begin position="241"/>
        <end position="345"/>
    </location>
</feature>
<keyword evidence="4 7" id="KW-0863">Zinc-finger</keyword>
<feature type="compositionally biased region" description="Basic residues" evidence="9">
    <location>
        <begin position="24"/>
        <end position="42"/>
    </location>
</feature>
<dbReference type="GO" id="GO:0008270">
    <property type="term" value="F:zinc ion binding"/>
    <property type="evidence" value="ECO:0007669"/>
    <property type="project" value="UniProtKB-KW"/>
</dbReference>
<dbReference type="SMART" id="SM00355">
    <property type="entry name" value="ZnF_C2H2"/>
    <property type="match status" value="3"/>
</dbReference>
<feature type="compositionally biased region" description="Polar residues" evidence="9">
    <location>
        <begin position="318"/>
        <end position="338"/>
    </location>
</feature>
<dbReference type="RefSeq" id="XP_066802467.1">
    <property type="nucleotide sequence ID" value="XM_066947088.1"/>
</dbReference>
<protein>
    <recommendedName>
        <fullName evidence="10">C2H2-type domain-containing protein</fullName>
    </recommendedName>
</protein>
<dbReference type="GeneID" id="92181243"/>
<feature type="domain" description="C2H2-type" evidence="10">
    <location>
        <begin position="196"/>
        <end position="223"/>
    </location>
</feature>
<sequence length="549" mass="60248">MSHYPSSPPPSSPAPLSPTSGTSTHHHHNHLDKSTRKKRRRPQPAYSISPPPPSPPTRSPTSQRGDRMDDRRRHDADVDMDVDVEEDRDTSMMDVDEEIEGLLGDDTPGSSKRPIDTPRSEERPGIRGGGSKASVGGGAEKRWRSLVAGGRGAPSNTTVCEWEGCDGSFDIPEELVEHVKEVHVAPTKDVFICLWKDCPREGAEQASRHSLSTHMRMHTGERPFECSHPGCTSRFTRSDALRKHVRSQHTDRPDPPPPAVSDKTSPTKSKSNSKSAMSNIQSSSTSRKPSTTTATVPVPNAKSSPLTSRPLGLGPLGMNTSTRPATSTLLNRNRPTSEGTKKMDEDLCLDDDLAEVVMRVRAREVLVPEDEEVDMLEWIRERYPRHEVVLEPNSNSSSDSKGKQKERDSSKGYSDDEEGEDGPGGQSPPKSNNGIGTDKKDDEIIPDPFDNPSPSADLPLAPSLVTTMTDRDPPPDMARPLFGLEHKMALLSRSQWQVRYVMAKARLMLVEEENNMRREELKKELDRMEEAAAAAAAAAPVPATATTGR</sequence>
<dbReference type="AlphaFoldDB" id="A0AAW0YQQ2"/>
<dbReference type="PANTHER" id="PTHR45718:SF4">
    <property type="entry name" value="TRANSCRIPTIONAL ACTIVATOR CUBITUS INTERRUPTUS"/>
    <property type="match status" value="1"/>
</dbReference>
<organism evidence="11 12">
    <name type="scientific">Kwoniella newhampshirensis</name>
    <dbReference type="NCBI Taxonomy" id="1651941"/>
    <lineage>
        <taxon>Eukaryota</taxon>
        <taxon>Fungi</taxon>
        <taxon>Dikarya</taxon>
        <taxon>Basidiomycota</taxon>
        <taxon>Agaricomycotina</taxon>
        <taxon>Tremellomycetes</taxon>
        <taxon>Tremellales</taxon>
        <taxon>Cryptococcaceae</taxon>
        <taxon>Kwoniella</taxon>
    </lineage>
</organism>
<dbReference type="InterPro" id="IPR043359">
    <property type="entry name" value="GLI-like"/>
</dbReference>
<feature type="compositionally biased region" description="Acidic residues" evidence="9">
    <location>
        <begin position="78"/>
        <end position="100"/>
    </location>
</feature>
<evidence type="ECO:0000256" key="3">
    <source>
        <dbReference type="ARBA" id="ARBA00022737"/>
    </source>
</evidence>
<dbReference type="Gene3D" id="3.30.160.60">
    <property type="entry name" value="Classic Zinc Finger"/>
    <property type="match status" value="3"/>
</dbReference>
<feature type="region of interest" description="Disordered" evidence="9">
    <location>
        <begin position="1"/>
        <end position="139"/>
    </location>
</feature>
<evidence type="ECO:0000256" key="8">
    <source>
        <dbReference type="SAM" id="Coils"/>
    </source>
</evidence>